<dbReference type="InterPro" id="IPR035979">
    <property type="entry name" value="RBD_domain_sf"/>
</dbReference>
<sequence>MNVDYVDHYRVLGLASGEEGAKLTGREISRAYKAKALEVHPDKRPEDPNADAKFRTLKSSYETLMDPASRKKFDDFLRQVTPRKNMEARKASFRATDAKRRKARDHKEKQDARDRKEKQERPRKRYCIRYTKILEVSWQGKDYREEELREFFSRFGVVEDIWMRKSCRSANVTMDAEDPDAAAAAGRSLSAPILVREYSLSSSF</sequence>
<dbReference type="InterPro" id="IPR001623">
    <property type="entry name" value="DnaJ_domain"/>
</dbReference>
<evidence type="ECO:0000313" key="4">
    <source>
        <dbReference type="Proteomes" id="UP001141552"/>
    </source>
</evidence>
<name>A0A9Q0F1D2_9ROSI</name>
<evidence type="ECO:0000256" key="1">
    <source>
        <dbReference type="SAM" id="MobiDB-lite"/>
    </source>
</evidence>
<dbReference type="Proteomes" id="UP001141552">
    <property type="component" value="Unassembled WGS sequence"/>
</dbReference>
<dbReference type="InterPro" id="IPR018253">
    <property type="entry name" value="DnaJ_domain_CS"/>
</dbReference>
<dbReference type="InterPro" id="IPR012677">
    <property type="entry name" value="Nucleotide-bd_a/b_plait_sf"/>
</dbReference>
<dbReference type="PRINTS" id="PR00625">
    <property type="entry name" value="JDOMAIN"/>
</dbReference>
<dbReference type="EMBL" id="JAKUCV010007717">
    <property type="protein sequence ID" value="KAJ4822260.1"/>
    <property type="molecule type" value="Genomic_DNA"/>
</dbReference>
<feature type="compositionally biased region" description="Basic and acidic residues" evidence="1">
    <location>
        <begin position="105"/>
        <end position="120"/>
    </location>
</feature>
<accession>A0A9Q0F1D2</accession>
<dbReference type="Gene3D" id="3.30.70.330">
    <property type="match status" value="1"/>
</dbReference>
<dbReference type="GO" id="GO:0003676">
    <property type="term" value="F:nucleic acid binding"/>
    <property type="evidence" value="ECO:0007669"/>
    <property type="project" value="InterPro"/>
</dbReference>
<dbReference type="SUPFAM" id="SSF46565">
    <property type="entry name" value="Chaperone J-domain"/>
    <property type="match status" value="1"/>
</dbReference>
<gene>
    <name evidence="3" type="ORF">Tsubulata_049854</name>
</gene>
<dbReference type="AlphaFoldDB" id="A0A9Q0F1D2"/>
<dbReference type="CDD" id="cd06257">
    <property type="entry name" value="DnaJ"/>
    <property type="match status" value="1"/>
</dbReference>
<feature type="region of interest" description="Disordered" evidence="1">
    <location>
        <begin position="87"/>
        <end position="121"/>
    </location>
</feature>
<dbReference type="Pfam" id="PF00226">
    <property type="entry name" value="DnaJ"/>
    <property type="match status" value="1"/>
</dbReference>
<evidence type="ECO:0000259" key="2">
    <source>
        <dbReference type="PROSITE" id="PS50076"/>
    </source>
</evidence>
<proteinExistence type="predicted"/>
<organism evidence="3 4">
    <name type="scientific">Turnera subulata</name>
    <dbReference type="NCBI Taxonomy" id="218843"/>
    <lineage>
        <taxon>Eukaryota</taxon>
        <taxon>Viridiplantae</taxon>
        <taxon>Streptophyta</taxon>
        <taxon>Embryophyta</taxon>
        <taxon>Tracheophyta</taxon>
        <taxon>Spermatophyta</taxon>
        <taxon>Magnoliopsida</taxon>
        <taxon>eudicotyledons</taxon>
        <taxon>Gunneridae</taxon>
        <taxon>Pentapetalae</taxon>
        <taxon>rosids</taxon>
        <taxon>fabids</taxon>
        <taxon>Malpighiales</taxon>
        <taxon>Passifloraceae</taxon>
        <taxon>Turnera</taxon>
    </lineage>
</organism>
<dbReference type="PROSITE" id="PS00636">
    <property type="entry name" value="DNAJ_1"/>
    <property type="match status" value="1"/>
</dbReference>
<dbReference type="PANTHER" id="PTHR45098">
    <property type="entry name" value="DNAJ DOMAIN CONTAINING PROTEIN, EXPRESSED"/>
    <property type="match status" value="1"/>
</dbReference>
<dbReference type="Gene3D" id="1.10.287.110">
    <property type="entry name" value="DnaJ domain"/>
    <property type="match status" value="1"/>
</dbReference>
<reference evidence="3" key="1">
    <citation type="submission" date="2022-02" db="EMBL/GenBank/DDBJ databases">
        <authorList>
            <person name="Henning P.M."/>
            <person name="McCubbin A.G."/>
            <person name="Shore J.S."/>
        </authorList>
    </citation>
    <scope>NUCLEOTIDE SEQUENCE</scope>
    <source>
        <strain evidence="3">F60SS</strain>
        <tissue evidence="3">Leaves</tissue>
    </source>
</reference>
<dbReference type="InterPro" id="IPR036869">
    <property type="entry name" value="J_dom_sf"/>
</dbReference>
<protein>
    <recommendedName>
        <fullName evidence="2">J domain-containing protein</fullName>
    </recommendedName>
</protein>
<comment type="caution">
    <text evidence="3">The sequence shown here is derived from an EMBL/GenBank/DDBJ whole genome shotgun (WGS) entry which is preliminary data.</text>
</comment>
<evidence type="ECO:0000313" key="3">
    <source>
        <dbReference type="EMBL" id="KAJ4822260.1"/>
    </source>
</evidence>
<feature type="domain" description="J" evidence="2">
    <location>
        <begin position="7"/>
        <end position="77"/>
    </location>
</feature>
<dbReference type="PROSITE" id="PS50076">
    <property type="entry name" value="DNAJ_2"/>
    <property type="match status" value="1"/>
</dbReference>
<reference evidence="3" key="2">
    <citation type="journal article" date="2023" name="Plants (Basel)">
        <title>Annotation of the Turnera subulata (Passifloraceae) Draft Genome Reveals the S-Locus Evolved after the Divergence of Turneroideae from Passifloroideae in a Stepwise Manner.</title>
        <authorList>
            <person name="Henning P.M."/>
            <person name="Roalson E.H."/>
            <person name="Mir W."/>
            <person name="McCubbin A.G."/>
            <person name="Shore J.S."/>
        </authorList>
    </citation>
    <scope>NUCLEOTIDE SEQUENCE</scope>
    <source>
        <strain evidence="3">F60SS</strain>
    </source>
</reference>
<dbReference type="OrthoDB" id="10250354at2759"/>
<dbReference type="PANTHER" id="PTHR45098:SF1">
    <property type="entry name" value="DNAJ DOMAIN CONTAINING PROTEIN, EXPRESSED"/>
    <property type="match status" value="1"/>
</dbReference>
<dbReference type="SMART" id="SM00271">
    <property type="entry name" value="DnaJ"/>
    <property type="match status" value="1"/>
</dbReference>
<keyword evidence="4" id="KW-1185">Reference proteome</keyword>
<dbReference type="SUPFAM" id="SSF54928">
    <property type="entry name" value="RNA-binding domain, RBD"/>
    <property type="match status" value="1"/>
</dbReference>